<dbReference type="GO" id="GO:0006357">
    <property type="term" value="P:regulation of transcription by RNA polymerase II"/>
    <property type="evidence" value="ECO:0007669"/>
    <property type="project" value="InterPro"/>
</dbReference>
<gene>
    <name evidence="7" type="ORF">PMAYCL1PPCAC_28641</name>
</gene>
<evidence type="ECO:0000256" key="1">
    <source>
        <dbReference type="ARBA" id="ARBA00004123"/>
    </source>
</evidence>
<sequence length="672" mass="76760">AASTGATGGSSSNGPGTSYDRGVPLNLGSYHEWEITEIGYDGTEKFKIPHGYSEHIGALARKIDWMSLAGEDSIHDNPALLKDKEKEVDAGVDESSKKGPKAEERTLQEAGPWHVVAKHLHESLQQLNVLLDDLAILRTTEYLKPMRVADQLQNTNDPVVANEVTSMIQTSKMFQWSSKRKALMEAADVFVKSVRHRRKQEEMEAGNRRNKDGFYIELGKMRELYRIRKNGENIVGDLGYKMFGIKMDPRGVFGIGRRSVEQMKNIPKGRWEPTVLYVTIPSDLMRQSSLYCSIVKDDGSHTAVYPEKPNSEYAYMEIDKKSCEEMPWQLTLKRAQETLIIKDIYEQLCKEAAMLTRKTAVFKDGVLLVSLFDDYLLRIELQYYPFDLEMLPFPKETGDPFLTRFLREFHLSMECSRPVRPQMLVDLPLTHLPESLDYRGPLAYTYEDIECRAIRTKALLHRLMSAASHKLMVKRTIQGLNDFQVECGDPNLRWRIVRCSPLHSLFIGELHNRNYDHISGGKLSFYIQVDEYSATLQTKEGHEINCRRDLAELRQALHLMATSHEILSVSNMAKQVFYQVLHANMNAMDPNGVPCPTLLLVNPASTRTIFVKFPLGEVPQVFVREFITSEITDDRGNRLTMDDMGFTALNYHRIPGNSLCKKFDILFSMLKD</sequence>
<comment type="subcellular location">
    <subcellularLocation>
        <location evidence="1">Nucleus</location>
    </subcellularLocation>
</comment>
<accession>A0AAN5D7U8</accession>
<keyword evidence="8" id="KW-1185">Reference proteome</keyword>
<feature type="region of interest" description="Disordered" evidence="6">
    <location>
        <begin position="1"/>
        <end position="20"/>
    </location>
</feature>
<dbReference type="GO" id="GO:0016592">
    <property type="term" value="C:mediator complex"/>
    <property type="evidence" value="ECO:0007669"/>
    <property type="project" value="InterPro"/>
</dbReference>
<evidence type="ECO:0008006" key="9">
    <source>
        <dbReference type="Google" id="ProtNLM"/>
    </source>
</evidence>
<feature type="compositionally biased region" description="Basic and acidic residues" evidence="6">
    <location>
        <begin position="81"/>
        <end position="105"/>
    </location>
</feature>
<dbReference type="GO" id="GO:0070847">
    <property type="term" value="C:core mediator complex"/>
    <property type="evidence" value="ECO:0007669"/>
    <property type="project" value="TreeGrafter"/>
</dbReference>
<evidence type="ECO:0000256" key="3">
    <source>
        <dbReference type="ARBA" id="ARBA00023015"/>
    </source>
</evidence>
<comment type="caution">
    <text evidence="7">The sequence shown here is derived from an EMBL/GenBank/DDBJ whole genome shotgun (WGS) entry which is preliminary data.</text>
</comment>
<dbReference type="PANTHER" id="PTHR13114">
    <property type="entry name" value="MEDIATOR OF RNA POLYMERASE II TRANSCRIPTION SUBUNIT 17"/>
    <property type="match status" value="1"/>
</dbReference>
<keyword evidence="5" id="KW-0539">Nucleus</keyword>
<dbReference type="InterPro" id="IPR019313">
    <property type="entry name" value="Mediator_Med17"/>
</dbReference>
<dbReference type="GO" id="GO:0003712">
    <property type="term" value="F:transcription coregulator activity"/>
    <property type="evidence" value="ECO:0007669"/>
    <property type="project" value="InterPro"/>
</dbReference>
<evidence type="ECO:0000256" key="6">
    <source>
        <dbReference type="SAM" id="MobiDB-lite"/>
    </source>
</evidence>
<evidence type="ECO:0000256" key="4">
    <source>
        <dbReference type="ARBA" id="ARBA00023163"/>
    </source>
</evidence>
<keyword evidence="4" id="KW-0804">Transcription</keyword>
<organism evidence="7 8">
    <name type="scientific">Pristionchus mayeri</name>
    <dbReference type="NCBI Taxonomy" id="1317129"/>
    <lineage>
        <taxon>Eukaryota</taxon>
        <taxon>Metazoa</taxon>
        <taxon>Ecdysozoa</taxon>
        <taxon>Nematoda</taxon>
        <taxon>Chromadorea</taxon>
        <taxon>Rhabditida</taxon>
        <taxon>Rhabditina</taxon>
        <taxon>Diplogasteromorpha</taxon>
        <taxon>Diplogasteroidea</taxon>
        <taxon>Neodiplogasteridae</taxon>
        <taxon>Pristionchus</taxon>
    </lineage>
</organism>
<reference evidence="8" key="1">
    <citation type="submission" date="2022-10" db="EMBL/GenBank/DDBJ databases">
        <title>Genome assembly of Pristionchus species.</title>
        <authorList>
            <person name="Yoshida K."/>
            <person name="Sommer R.J."/>
        </authorList>
    </citation>
    <scope>NUCLEOTIDE SEQUENCE [LARGE SCALE GENOMIC DNA]</scope>
    <source>
        <strain evidence="8">RS5460</strain>
    </source>
</reference>
<evidence type="ECO:0000313" key="7">
    <source>
        <dbReference type="EMBL" id="GMR58446.1"/>
    </source>
</evidence>
<feature type="region of interest" description="Disordered" evidence="6">
    <location>
        <begin position="78"/>
        <end position="105"/>
    </location>
</feature>
<dbReference type="AlphaFoldDB" id="A0AAN5D7U8"/>
<dbReference type="EMBL" id="BTRK01000006">
    <property type="protein sequence ID" value="GMR58446.1"/>
    <property type="molecule type" value="Genomic_DNA"/>
</dbReference>
<keyword evidence="3" id="KW-0805">Transcription regulation</keyword>
<evidence type="ECO:0000313" key="8">
    <source>
        <dbReference type="Proteomes" id="UP001328107"/>
    </source>
</evidence>
<comment type="similarity">
    <text evidence="2">Belongs to the Mediator complex subunit 17 family.</text>
</comment>
<dbReference type="PANTHER" id="PTHR13114:SF7">
    <property type="entry name" value="MEDIATOR OF RNA POLYMERASE II TRANSCRIPTION SUBUNIT 17"/>
    <property type="match status" value="1"/>
</dbReference>
<evidence type="ECO:0000256" key="5">
    <source>
        <dbReference type="ARBA" id="ARBA00023242"/>
    </source>
</evidence>
<evidence type="ECO:0000256" key="2">
    <source>
        <dbReference type="ARBA" id="ARBA00005635"/>
    </source>
</evidence>
<feature type="non-terminal residue" evidence="7">
    <location>
        <position position="1"/>
    </location>
</feature>
<dbReference type="Proteomes" id="UP001328107">
    <property type="component" value="Unassembled WGS sequence"/>
</dbReference>
<name>A0AAN5D7U8_9BILA</name>
<feature type="compositionally biased region" description="Low complexity" evidence="6">
    <location>
        <begin position="1"/>
        <end position="18"/>
    </location>
</feature>
<protein>
    <recommendedName>
        <fullName evidence="9">Mediator complex subunit 17</fullName>
    </recommendedName>
</protein>
<proteinExistence type="inferred from homology"/>